<dbReference type="PANTHER" id="PTHR12202:SF0">
    <property type="entry name" value="ESF1 HOMOLOG"/>
    <property type="match status" value="1"/>
</dbReference>
<feature type="compositionally biased region" description="Basic and acidic residues" evidence="1">
    <location>
        <begin position="574"/>
        <end position="586"/>
    </location>
</feature>
<feature type="domain" description="ESF1 RRM" evidence="2">
    <location>
        <begin position="194"/>
        <end position="336"/>
    </location>
</feature>
<feature type="compositionally biased region" description="Acidic residues" evidence="1">
    <location>
        <begin position="431"/>
        <end position="440"/>
    </location>
</feature>
<proteinExistence type="predicted"/>
<evidence type="ECO:0000313" key="4">
    <source>
        <dbReference type="Proteomes" id="UP001159364"/>
    </source>
</evidence>
<organism evidence="3 4">
    <name type="scientific">Erythroxylum novogranatense</name>
    <dbReference type="NCBI Taxonomy" id="1862640"/>
    <lineage>
        <taxon>Eukaryota</taxon>
        <taxon>Viridiplantae</taxon>
        <taxon>Streptophyta</taxon>
        <taxon>Embryophyta</taxon>
        <taxon>Tracheophyta</taxon>
        <taxon>Spermatophyta</taxon>
        <taxon>Magnoliopsida</taxon>
        <taxon>eudicotyledons</taxon>
        <taxon>Gunneridae</taxon>
        <taxon>Pentapetalae</taxon>
        <taxon>rosids</taxon>
        <taxon>fabids</taxon>
        <taxon>Malpighiales</taxon>
        <taxon>Erythroxylaceae</taxon>
        <taxon>Erythroxylum</taxon>
    </lineage>
</organism>
<dbReference type="GO" id="GO:0006364">
    <property type="term" value="P:rRNA processing"/>
    <property type="evidence" value="ECO:0007669"/>
    <property type="project" value="InterPro"/>
</dbReference>
<dbReference type="EMBL" id="JAIWQS010000005">
    <property type="protein sequence ID" value="KAJ8764492.1"/>
    <property type="molecule type" value="Genomic_DNA"/>
</dbReference>
<feature type="compositionally biased region" description="Basic and acidic residues" evidence="1">
    <location>
        <begin position="550"/>
        <end position="560"/>
    </location>
</feature>
<feature type="compositionally biased region" description="Polar residues" evidence="1">
    <location>
        <begin position="644"/>
        <end position="663"/>
    </location>
</feature>
<evidence type="ECO:0000259" key="2">
    <source>
        <dbReference type="Pfam" id="PF25121"/>
    </source>
</evidence>
<dbReference type="Pfam" id="PF25121">
    <property type="entry name" value="RRM_ESF1"/>
    <property type="match status" value="1"/>
</dbReference>
<feature type="compositionally biased region" description="Basic and acidic residues" evidence="1">
    <location>
        <begin position="22"/>
        <end position="50"/>
    </location>
</feature>
<feature type="region of interest" description="Disordered" evidence="1">
    <location>
        <begin position="65"/>
        <end position="182"/>
    </location>
</feature>
<accession>A0AAV8TCM7</accession>
<feature type="compositionally biased region" description="Acidic residues" evidence="1">
    <location>
        <begin position="492"/>
        <end position="510"/>
    </location>
</feature>
<evidence type="ECO:0000313" key="3">
    <source>
        <dbReference type="EMBL" id="KAJ8764492.1"/>
    </source>
</evidence>
<dbReference type="InterPro" id="IPR039754">
    <property type="entry name" value="Esf1"/>
</dbReference>
<feature type="region of interest" description="Disordered" evidence="1">
    <location>
        <begin position="425"/>
        <end position="444"/>
    </location>
</feature>
<feature type="compositionally biased region" description="Acidic residues" evidence="1">
    <location>
        <begin position="116"/>
        <end position="137"/>
    </location>
</feature>
<reference evidence="3 4" key="1">
    <citation type="submission" date="2021-09" db="EMBL/GenBank/DDBJ databases">
        <title>Genomic insights and catalytic innovation underlie evolution of tropane alkaloids biosynthesis.</title>
        <authorList>
            <person name="Wang Y.-J."/>
            <person name="Tian T."/>
            <person name="Huang J.-P."/>
            <person name="Huang S.-X."/>
        </authorList>
    </citation>
    <scope>NUCLEOTIDE SEQUENCE [LARGE SCALE GENOMIC DNA]</scope>
    <source>
        <strain evidence="3">KIB-2018</strain>
        <tissue evidence="3">Leaf</tissue>
    </source>
</reference>
<feature type="compositionally biased region" description="Basic and acidic residues" evidence="1">
    <location>
        <begin position="1"/>
        <end position="10"/>
    </location>
</feature>
<feature type="region of interest" description="Disordered" evidence="1">
    <location>
        <begin position="644"/>
        <end position="704"/>
    </location>
</feature>
<protein>
    <recommendedName>
        <fullName evidence="2">ESF1 RRM domain-containing protein</fullName>
    </recommendedName>
</protein>
<feature type="compositionally biased region" description="Basic residues" evidence="1">
    <location>
        <begin position="474"/>
        <end position="486"/>
    </location>
</feature>
<feature type="region of interest" description="Disordered" evidence="1">
    <location>
        <begin position="1"/>
        <end position="50"/>
    </location>
</feature>
<feature type="region of interest" description="Disordered" evidence="1">
    <location>
        <begin position="457"/>
        <end position="586"/>
    </location>
</feature>
<dbReference type="GO" id="GO:0003723">
    <property type="term" value="F:RNA binding"/>
    <property type="evidence" value="ECO:0007669"/>
    <property type="project" value="TreeGrafter"/>
</dbReference>
<evidence type="ECO:0000256" key="1">
    <source>
        <dbReference type="SAM" id="MobiDB-lite"/>
    </source>
</evidence>
<dbReference type="Proteomes" id="UP001159364">
    <property type="component" value="Linkage Group LG05"/>
</dbReference>
<comment type="caution">
    <text evidence="3">The sequence shown here is derived from an EMBL/GenBank/DDBJ whole genome shotgun (WGS) entry which is preliminary data.</text>
</comment>
<feature type="compositionally biased region" description="Basic residues" evidence="1">
    <location>
        <begin position="11"/>
        <end position="21"/>
    </location>
</feature>
<gene>
    <name evidence="3" type="ORF">K2173_006232</name>
</gene>
<sequence>MGSQDKDHKSDKKKMKKKAKKASGDDHENHEGGKKIIEDPRFASVHWDPRFQKVPKHNSKVAIDSRFNRMFTDKSFASSSAPSDKRGKPKKQNSGASLRHYYRLEEEEEEKRQLEENEEDAFDDINTEVVVESESEELDKLGGGESSESEESEDGGEGGEADSSTDEEDDVEVDYDDETPDVEVENVPLIEDGTRRLAAVNMDWQHVRAADLFVVLRSFLPKGGEILSVAVYPSEFGLQRMKEEEIHGPVALFDDEKERKNEDDDDNEIDYEKLRDYEKSRLRYYYAVVECDSVATSEHLYKACDGLEFERSSNVLDLRFIPDSMEFKHPPRDVATEKPTGYEGLDFQTRALQHSNIPISWDEDEPQRLKTLRRKFTADQLAELELKEFLASEESETDDDGENENMMVDALDRNHGKREKYRALLQSGDGSDGDGEEEGKDMEITFNTGLEEISKRILEKRNKGPESVWEAVLKKTREKKKARKDKSRYSSDDENSNIDEATEQPDDFFIEEAAVKKAKNKNSRAKDDKADQDGDEEAVASRAELELLLADDKGTDDGRKGYNLKPKKAKGKRRGEVPDEEKLPVADFDDPRFSARFTSLFALDPTDPQFKRSAAYARQLARKRHMDDKHELLGNECDKQITSTLSPSVDHQTNANVNVSSDISPPKKEKLELSSLIKSVKTKSKQVQLPSGRKKLKKENKFRT</sequence>
<dbReference type="InterPro" id="IPR056750">
    <property type="entry name" value="RRM_ESF1"/>
</dbReference>
<keyword evidence="4" id="KW-1185">Reference proteome</keyword>
<dbReference type="PANTHER" id="PTHR12202">
    <property type="entry name" value="ESF1 HOMOLOG"/>
    <property type="match status" value="1"/>
</dbReference>
<feature type="compositionally biased region" description="Acidic residues" evidence="1">
    <location>
        <begin position="147"/>
        <end position="182"/>
    </location>
</feature>
<name>A0AAV8TCM7_9ROSI</name>
<dbReference type="AlphaFoldDB" id="A0AAV8TCM7"/>